<sequence length="118" mass="13155">MYLTWDLKFLFLVEAGDQFLGRLKHLAHHLCHCRVSSVTSHITLRGERAASRVLNRSKAGRLMPVVAPEEGRLAPGIARMMLSCRTVCNANGLAPRVSVCHPSDKLQSLHHSLQLLHI</sequence>
<keyword evidence="2" id="KW-1185">Reference proteome</keyword>
<gene>
    <name evidence="1" type="ORF">HAX54_037261</name>
</gene>
<reference evidence="1 2" key="1">
    <citation type="journal article" date="2021" name="BMC Genomics">
        <title>Datura genome reveals duplications of psychoactive alkaloid biosynthetic genes and high mutation rate following tissue culture.</title>
        <authorList>
            <person name="Rajewski A."/>
            <person name="Carter-House D."/>
            <person name="Stajich J."/>
            <person name="Litt A."/>
        </authorList>
    </citation>
    <scope>NUCLEOTIDE SEQUENCE [LARGE SCALE GENOMIC DNA]</scope>
    <source>
        <strain evidence="1">AR-01</strain>
    </source>
</reference>
<evidence type="ECO:0000313" key="2">
    <source>
        <dbReference type="Proteomes" id="UP000823775"/>
    </source>
</evidence>
<comment type="caution">
    <text evidence="1">The sequence shown here is derived from an EMBL/GenBank/DDBJ whole genome shotgun (WGS) entry which is preliminary data.</text>
</comment>
<name>A0ABS8VJT6_DATST</name>
<dbReference type="EMBL" id="JACEIK010004992">
    <property type="protein sequence ID" value="MCD9646984.1"/>
    <property type="molecule type" value="Genomic_DNA"/>
</dbReference>
<dbReference type="Proteomes" id="UP000823775">
    <property type="component" value="Unassembled WGS sequence"/>
</dbReference>
<evidence type="ECO:0000313" key="1">
    <source>
        <dbReference type="EMBL" id="MCD9646984.1"/>
    </source>
</evidence>
<protein>
    <submittedName>
        <fullName evidence="1">Uncharacterized protein</fullName>
    </submittedName>
</protein>
<organism evidence="1 2">
    <name type="scientific">Datura stramonium</name>
    <name type="common">Jimsonweed</name>
    <name type="synonym">Common thornapple</name>
    <dbReference type="NCBI Taxonomy" id="4076"/>
    <lineage>
        <taxon>Eukaryota</taxon>
        <taxon>Viridiplantae</taxon>
        <taxon>Streptophyta</taxon>
        <taxon>Embryophyta</taxon>
        <taxon>Tracheophyta</taxon>
        <taxon>Spermatophyta</taxon>
        <taxon>Magnoliopsida</taxon>
        <taxon>eudicotyledons</taxon>
        <taxon>Gunneridae</taxon>
        <taxon>Pentapetalae</taxon>
        <taxon>asterids</taxon>
        <taxon>lamiids</taxon>
        <taxon>Solanales</taxon>
        <taxon>Solanaceae</taxon>
        <taxon>Solanoideae</taxon>
        <taxon>Datureae</taxon>
        <taxon>Datura</taxon>
    </lineage>
</organism>
<accession>A0ABS8VJT6</accession>
<proteinExistence type="predicted"/>